<evidence type="ECO:0000256" key="1">
    <source>
        <dbReference type="ARBA" id="ARBA00022574"/>
    </source>
</evidence>
<name>A0A9K3CW07_9EUKA</name>
<dbReference type="InterPro" id="IPR048720">
    <property type="entry name" value="PROPPIN"/>
</dbReference>
<evidence type="ECO:0000313" key="4">
    <source>
        <dbReference type="EMBL" id="GIQ84226.1"/>
    </source>
</evidence>
<dbReference type="Proteomes" id="UP000265618">
    <property type="component" value="Unassembled WGS sequence"/>
</dbReference>
<dbReference type="InterPro" id="IPR001680">
    <property type="entry name" value="WD40_rpt"/>
</dbReference>
<dbReference type="InterPro" id="IPR036322">
    <property type="entry name" value="WD40_repeat_dom_sf"/>
</dbReference>
<comment type="caution">
    <text evidence="4">The sequence shown here is derived from an EMBL/GenBank/DDBJ whole genome shotgun (WGS) entry which is preliminary data.</text>
</comment>
<evidence type="ECO:0000313" key="5">
    <source>
        <dbReference type="Proteomes" id="UP000265618"/>
    </source>
</evidence>
<dbReference type="PANTHER" id="PTHR11227">
    <property type="entry name" value="WD-REPEAT PROTEIN INTERACTING WITH PHOSPHOINOSIDES WIPI -RELATED"/>
    <property type="match status" value="1"/>
</dbReference>
<sequence>MSFRGQDAIHSIRFNQEGGCFSVATQCGFKVYNADPFLLIEHRNLLSGAAFPPCTACEMLYRTSVLALICNDAAKGMDGSKVIIWDDLRRRVLTSLPFNEPVRAVRVRTDRLAVVLSRKTLVYSLSDFKLLDHKATAANEEGLVALSAGGRCVLALPGVNLGTVNVETYPPGTESSQSGCTHFLEAHAASIQSLALSEDGSLVASASAKGTLIRVFDTQTGAQLHSLRRGSKEAKIGSMAFSPDHNFLAVTSSRKTIHIFSLMQGGREGDGPRGSAFDSILSDTAVVKIDMKLSKGYDKVVRFGVVPNTLIVLAYIPGQAGFKYHAYSFNAETGAVIIRDKQDA</sequence>
<proteinExistence type="inferred from homology"/>
<evidence type="ECO:0000256" key="3">
    <source>
        <dbReference type="ARBA" id="ARBA00025740"/>
    </source>
</evidence>
<dbReference type="OrthoDB" id="1667587at2759"/>
<accession>A0A9K3CW07</accession>
<dbReference type="EMBL" id="BDIP01001357">
    <property type="protein sequence ID" value="GIQ84226.1"/>
    <property type="molecule type" value="Genomic_DNA"/>
</dbReference>
<dbReference type="Pfam" id="PF21032">
    <property type="entry name" value="PROPPIN"/>
    <property type="match status" value="1"/>
</dbReference>
<organism evidence="4 5">
    <name type="scientific">Kipferlia bialata</name>
    <dbReference type="NCBI Taxonomy" id="797122"/>
    <lineage>
        <taxon>Eukaryota</taxon>
        <taxon>Metamonada</taxon>
        <taxon>Carpediemonas-like organisms</taxon>
        <taxon>Kipferlia</taxon>
    </lineage>
</organism>
<evidence type="ECO:0000256" key="2">
    <source>
        <dbReference type="ARBA" id="ARBA00022737"/>
    </source>
</evidence>
<comment type="similarity">
    <text evidence="3">Belongs to the WD repeat PROPPIN family.</text>
</comment>
<dbReference type="Gene3D" id="2.130.10.10">
    <property type="entry name" value="YVTN repeat-like/Quinoprotein amine dehydrogenase"/>
    <property type="match status" value="1"/>
</dbReference>
<dbReference type="SMART" id="SM00320">
    <property type="entry name" value="WD40"/>
    <property type="match status" value="2"/>
</dbReference>
<protein>
    <submittedName>
        <fullName evidence="4">Uncharacterized protein</fullName>
    </submittedName>
</protein>
<dbReference type="SUPFAM" id="SSF50978">
    <property type="entry name" value="WD40 repeat-like"/>
    <property type="match status" value="1"/>
</dbReference>
<keyword evidence="2" id="KW-0677">Repeat</keyword>
<gene>
    <name evidence="4" type="ORF">KIPB_005678</name>
</gene>
<keyword evidence="1" id="KW-0853">WD repeat</keyword>
<keyword evidence="5" id="KW-1185">Reference proteome</keyword>
<dbReference type="GO" id="GO:0005737">
    <property type="term" value="C:cytoplasm"/>
    <property type="evidence" value="ECO:0007669"/>
    <property type="project" value="UniProtKB-ARBA"/>
</dbReference>
<dbReference type="InterPro" id="IPR015943">
    <property type="entry name" value="WD40/YVTN_repeat-like_dom_sf"/>
</dbReference>
<dbReference type="AlphaFoldDB" id="A0A9K3CW07"/>
<reference evidence="4 5" key="1">
    <citation type="journal article" date="2018" name="PLoS ONE">
        <title>The draft genome of Kipferlia bialata reveals reductive genome evolution in fornicate parasites.</title>
        <authorList>
            <person name="Tanifuji G."/>
            <person name="Takabayashi S."/>
            <person name="Kume K."/>
            <person name="Takagi M."/>
            <person name="Nakayama T."/>
            <person name="Kamikawa R."/>
            <person name="Inagaki Y."/>
            <person name="Hashimoto T."/>
        </authorList>
    </citation>
    <scope>NUCLEOTIDE SEQUENCE [LARGE SCALE GENOMIC DNA]</scope>
    <source>
        <strain evidence="4">NY0173</strain>
    </source>
</reference>